<feature type="domain" description="Response regulatory" evidence="3">
    <location>
        <begin position="34"/>
        <end position="145"/>
    </location>
</feature>
<evidence type="ECO:0000259" key="4">
    <source>
        <dbReference type="PROSITE" id="PS50930"/>
    </source>
</evidence>
<geneLocation type="plasmid" evidence="5 6">
    <name>pSR84</name>
</geneLocation>
<dbReference type="Pfam" id="PF00072">
    <property type="entry name" value="Response_reg"/>
    <property type="match status" value="1"/>
</dbReference>
<dbReference type="GO" id="GO:0003677">
    <property type="term" value="F:DNA binding"/>
    <property type="evidence" value="ECO:0007669"/>
    <property type="project" value="InterPro"/>
</dbReference>
<reference evidence="5 6" key="1">
    <citation type="journal article" date="2010" name="ISME J.">
        <title>Fine-scale evolution: genomic, phenotypic and ecological differentiation in two coexisting Salinibacter ruber strains.</title>
        <authorList>
            <person name="Pena A."/>
            <person name="Teeling H."/>
            <person name="Huerta-Cepas J."/>
            <person name="Santos F."/>
            <person name="Yarza P."/>
            <person name="Brito-Echeverria J."/>
            <person name="Lucio M."/>
            <person name="Schmitt-Kopplin P."/>
            <person name="Meseguer I."/>
            <person name="Schenowitz C."/>
            <person name="Dossat C."/>
            <person name="Barbe V."/>
            <person name="Dopazo J."/>
            <person name="Rossello-Mora R."/>
            <person name="Schuler M."/>
            <person name="Glockner F.O."/>
            <person name="Amann R."/>
            <person name="Gabaldon T."/>
            <person name="Anton J."/>
        </authorList>
    </citation>
    <scope>NUCLEOTIDE SEQUENCE [LARGE SCALE GENOMIC DNA]</scope>
    <source>
        <strain evidence="5 6">M8</strain>
        <plasmid evidence="6">pSR84</plasmid>
    </source>
</reference>
<gene>
    <name evidence="5" type="primary">lytT</name>
    <name evidence="5" type="ORF">SRM_p84028</name>
</gene>
<dbReference type="SUPFAM" id="SSF52172">
    <property type="entry name" value="CheY-like"/>
    <property type="match status" value="1"/>
</dbReference>
<dbReference type="EMBL" id="FP565813">
    <property type="protein sequence ID" value="CBH22834.1"/>
    <property type="molecule type" value="Genomic_DNA"/>
</dbReference>
<feature type="modified residue" description="4-aspartylphosphate" evidence="1">
    <location>
        <position position="85"/>
    </location>
</feature>
<keyword evidence="1" id="KW-0597">Phosphoprotein</keyword>
<feature type="region of interest" description="Disordered" evidence="2">
    <location>
        <begin position="145"/>
        <end position="176"/>
    </location>
</feature>
<dbReference type="HOGENOM" id="CLU_000445_14_1_10"/>
<evidence type="ECO:0000313" key="5">
    <source>
        <dbReference type="EMBL" id="CBH22834.1"/>
    </source>
</evidence>
<dbReference type="KEGG" id="srm:SRM_p84028"/>
<evidence type="ECO:0000256" key="1">
    <source>
        <dbReference type="PROSITE-ProRule" id="PRU00169"/>
    </source>
</evidence>
<dbReference type="Gene3D" id="3.40.50.2300">
    <property type="match status" value="1"/>
</dbReference>
<dbReference type="SMART" id="SM00850">
    <property type="entry name" value="LytTR"/>
    <property type="match status" value="1"/>
</dbReference>
<dbReference type="InterPro" id="IPR007492">
    <property type="entry name" value="LytTR_DNA-bd_dom"/>
</dbReference>
<dbReference type="InterPro" id="IPR011006">
    <property type="entry name" value="CheY-like_superfamily"/>
</dbReference>
<proteinExistence type="predicted"/>
<feature type="compositionally biased region" description="Acidic residues" evidence="2">
    <location>
        <begin position="156"/>
        <end position="167"/>
    </location>
</feature>
<dbReference type="Pfam" id="PF04397">
    <property type="entry name" value="LytTR"/>
    <property type="match status" value="1"/>
</dbReference>
<organism evidence="5 6">
    <name type="scientific">Salinibacter ruber (strain M8)</name>
    <dbReference type="NCBI Taxonomy" id="761659"/>
    <lineage>
        <taxon>Bacteria</taxon>
        <taxon>Pseudomonadati</taxon>
        <taxon>Rhodothermota</taxon>
        <taxon>Rhodothermia</taxon>
        <taxon>Rhodothermales</taxon>
        <taxon>Salinibacteraceae</taxon>
        <taxon>Salinibacter</taxon>
    </lineage>
</organism>
<accession>D6CW05</accession>
<dbReference type="PROSITE" id="PS50930">
    <property type="entry name" value="HTH_LYTTR"/>
    <property type="match status" value="1"/>
</dbReference>
<dbReference type="InterPro" id="IPR001789">
    <property type="entry name" value="Sig_transdc_resp-reg_receiver"/>
</dbReference>
<dbReference type="AlphaFoldDB" id="D6CW05"/>
<dbReference type="GO" id="GO:0000156">
    <property type="term" value="F:phosphorelay response regulator activity"/>
    <property type="evidence" value="ECO:0007669"/>
    <property type="project" value="InterPro"/>
</dbReference>
<dbReference type="InterPro" id="IPR046947">
    <property type="entry name" value="LytR-like"/>
</dbReference>
<evidence type="ECO:0000256" key="2">
    <source>
        <dbReference type="SAM" id="MobiDB-lite"/>
    </source>
</evidence>
<reference evidence="6" key="2">
    <citation type="submission" date="2010-04" db="EMBL/GenBank/DDBJ databases">
        <title>Genome sequence of Salinibacter ruber M8.</title>
        <authorList>
            <consortium name="Genoscope"/>
        </authorList>
    </citation>
    <scope>NUCLEOTIDE SEQUENCE [LARGE SCALE GENOMIC DNA]</scope>
    <source>
        <strain evidence="6">M8</strain>
        <plasmid evidence="6">pSR84</plasmid>
    </source>
</reference>
<dbReference type="SMART" id="SM00448">
    <property type="entry name" value="REC"/>
    <property type="match status" value="1"/>
</dbReference>
<protein>
    <submittedName>
        <fullName evidence="5">Two-component system response regulator protein</fullName>
    </submittedName>
</protein>
<dbReference type="PROSITE" id="PS50110">
    <property type="entry name" value="RESPONSE_REGULATORY"/>
    <property type="match status" value="1"/>
</dbReference>
<evidence type="ECO:0000259" key="3">
    <source>
        <dbReference type="PROSITE" id="PS50110"/>
    </source>
</evidence>
<sequence>MYRHTIDLGLWASPSGTTAPCPPAPPSPMPTPIRCLIADDDPSSQDLLSKYADRHADLDTVGVCEDGIEAANILREKEVDLILLDVEMPEMSGLELVESLSDPPAIVMVTGHEEYAVEAFEVDVVDYLVKPVRYGRFLTATERVSERLGTGGSQDEPSEPTAEEDTTESPHLADTSAEHVFLKDGRRLIRVALKDIQWIKAQGDYMLVQAESDRYMINSTMKELDEKLPSSQFIRIHRSHIVRIDQIKDIEDTTLIIDGKMLPIGPSYQDELIERIQTL</sequence>
<dbReference type="Gene3D" id="2.40.50.1020">
    <property type="entry name" value="LytTr DNA-binding domain"/>
    <property type="match status" value="1"/>
</dbReference>
<dbReference type="PANTHER" id="PTHR37299:SF1">
    <property type="entry name" value="STAGE 0 SPORULATION PROTEIN A HOMOLOG"/>
    <property type="match status" value="1"/>
</dbReference>
<name>D6CW05_SALRM</name>
<feature type="domain" description="HTH LytTR-type" evidence="4">
    <location>
        <begin position="182"/>
        <end position="278"/>
    </location>
</feature>
<evidence type="ECO:0000313" key="6">
    <source>
        <dbReference type="Proteomes" id="UP000000933"/>
    </source>
</evidence>
<dbReference type="Proteomes" id="UP000000933">
    <property type="component" value="Plasmid pSR84"/>
</dbReference>
<dbReference type="PANTHER" id="PTHR37299">
    <property type="entry name" value="TRANSCRIPTIONAL REGULATOR-RELATED"/>
    <property type="match status" value="1"/>
</dbReference>
<keyword evidence="5" id="KW-0614">Plasmid</keyword>